<dbReference type="InterPro" id="IPR003107">
    <property type="entry name" value="HAT"/>
</dbReference>
<dbReference type="InterPro" id="IPR011990">
    <property type="entry name" value="TPR-like_helical_dom_sf"/>
</dbReference>
<organism evidence="15 16">
    <name type="scientific">Serinus canaria</name>
    <name type="common">Island canary</name>
    <name type="synonym">Fringilla canaria</name>
    <dbReference type="NCBI Taxonomy" id="9135"/>
    <lineage>
        <taxon>Eukaryota</taxon>
        <taxon>Metazoa</taxon>
        <taxon>Chordata</taxon>
        <taxon>Craniata</taxon>
        <taxon>Vertebrata</taxon>
        <taxon>Euteleostomi</taxon>
        <taxon>Archelosauria</taxon>
        <taxon>Archosauria</taxon>
        <taxon>Dinosauria</taxon>
        <taxon>Saurischia</taxon>
        <taxon>Theropoda</taxon>
        <taxon>Coelurosauria</taxon>
        <taxon>Aves</taxon>
        <taxon>Neognathae</taxon>
        <taxon>Neoaves</taxon>
        <taxon>Telluraves</taxon>
        <taxon>Australaves</taxon>
        <taxon>Passeriformes</taxon>
        <taxon>Passeroidea</taxon>
        <taxon>Fringillidae</taxon>
        <taxon>Carduelinae</taxon>
        <taxon>Serinus</taxon>
    </lineage>
</organism>
<dbReference type="CDD" id="cd05697">
    <property type="entry name" value="S1_Rrp5_repeat_hs5"/>
    <property type="match status" value="1"/>
</dbReference>
<gene>
    <name evidence="15" type="primary">PDCD11</name>
</gene>
<feature type="domain" description="S1 motif" evidence="14">
    <location>
        <begin position="1015"/>
        <end position="1072"/>
    </location>
</feature>
<dbReference type="FunFam" id="2.40.50.140:FF:000340">
    <property type="entry name" value="Unplaced genomic scaffold supercont1.162, whole genome shotgun sequence"/>
    <property type="match status" value="1"/>
</dbReference>
<reference evidence="15" key="2">
    <citation type="submission" date="2025-09" db="UniProtKB">
        <authorList>
            <consortium name="Ensembl"/>
        </authorList>
    </citation>
    <scope>IDENTIFICATION</scope>
</reference>
<evidence type="ECO:0000256" key="6">
    <source>
        <dbReference type="ARBA" id="ARBA00022843"/>
    </source>
</evidence>
<dbReference type="FunFam" id="2.40.50.140:FF:000148">
    <property type="entry name" value="protein RRP5 homolog isoform X1"/>
    <property type="match status" value="1"/>
</dbReference>
<dbReference type="Gene3D" id="2.40.50.140">
    <property type="entry name" value="Nucleic acid-binding proteins"/>
    <property type="match status" value="7"/>
</dbReference>
<dbReference type="PANTHER" id="PTHR23270:SF10">
    <property type="entry name" value="PROTEIN RRP5 HOMOLOG"/>
    <property type="match status" value="1"/>
</dbReference>
<name>A0A8C9NNW8_SERCA</name>
<dbReference type="CDD" id="cd05693">
    <property type="entry name" value="S1_Rrp5_repeat_hs1_sc1"/>
    <property type="match status" value="1"/>
</dbReference>
<dbReference type="SUPFAM" id="SSF50249">
    <property type="entry name" value="Nucleic acid-binding proteins"/>
    <property type="match status" value="8"/>
</dbReference>
<dbReference type="FunFam" id="2.40.50.140:FF:000194">
    <property type="entry name" value="Programmed cell death 11"/>
    <property type="match status" value="1"/>
</dbReference>
<dbReference type="Gene3D" id="1.25.40.10">
    <property type="entry name" value="Tetratricopeptide repeat domain"/>
    <property type="match status" value="1"/>
</dbReference>
<dbReference type="CDD" id="cd05694">
    <property type="entry name" value="S1_Rrp5_repeat_hs2_sc2"/>
    <property type="match status" value="1"/>
</dbReference>
<dbReference type="SMART" id="SM00316">
    <property type="entry name" value="S1"/>
    <property type="match status" value="11"/>
</dbReference>
<evidence type="ECO:0000256" key="3">
    <source>
        <dbReference type="ARBA" id="ARBA00022552"/>
    </source>
</evidence>
<feature type="domain" description="S1 motif" evidence="14">
    <location>
        <begin position="1069"/>
        <end position="1151"/>
    </location>
</feature>
<dbReference type="GO" id="GO:0003723">
    <property type="term" value="F:RNA binding"/>
    <property type="evidence" value="ECO:0007669"/>
    <property type="project" value="TreeGrafter"/>
</dbReference>
<feature type="domain" description="S1 motif" evidence="14">
    <location>
        <begin position="178"/>
        <end position="243"/>
    </location>
</feature>
<feature type="region of interest" description="Disordered" evidence="13">
    <location>
        <begin position="1305"/>
        <end position="1337"/>
    </location>
</feature>
<evidence type="ECO:0000256" key="9">
    <source>
        <dbReference type="ARBA" id="ARBA00059726"/>
    </source>
</evidence>
<evidence type="ECO:0000256" key="10">
    <source>
        <dbReference type="ARBA" id="ARBA00062488"/>
    </source>
</evidence>
<feature type="domain" description="S1 motif" evidence="14">
    <location>
        <begin position="1159"/>
        <end position="1227"/>
    </location>
</feature>
<dbReference type="Ensembl" id="ENSSCAT00000025510.1">
    <property type="protein sequence ID" value="ENSSCAP00000022903.1"/>
    <property type="gene ID" value="ENSSCAG00000016425.1"/>
</dbReference>
<dbReference type="Proteomes" id="UP000694409">
    <property type="component" value="Unassembled WGS sequence"/>
</dbReference>
<dbReference type="CDD" id="cd05702">
    <property type="entry name" value="S1_Rrp5_repeat_hs11_sc8"/>
    <property type="match status" value="1"/>
</dbReference>
<evidence type="ECO:0000256" key="7">
    <source>
        <dbReference type="ARBA" id="ARBA00022990"/>
    </source>
</evidence>
<dbReference type="FunFam" id="1.25.40.10:FF:000065">
    <property type="entry name" value="Programmed cell death 11"/>
    <property type="match status" value="1"/>
</dbReference>
<evidence type="ECO:0000256" key="8">
    <source>
        <dbReference type="ARBA" id="ARBA00023242"/>
    </source>
</evidence>
<dbReference type="InterPro" id="IPR055430">
    <property type="entry name" value="HAT_Syf1_CNRKL1_C"/>
</dbReference>
<feature type="domain" description="S1 motif" evidence="14">
    <location>
        <begin position="266"/>
        <end position="331"/>
    </location>
</feature>
<dbReference type="PANTHER" id="PTHR23270">
    <property type="entry name" value="PROGRAMMED CELL DEATH PROTEIN 11 PRE-RRNA PROCESSING PROTEIN RRP5"/>
    <property type="match status" value="1"/>
</dbReference>
<reference evidence="15" key="1">
    <citation type="submission" date="2025-08" db="UniProtKB">
        <authorList>
            <consortium name="Ensembl"/>
        </authorList>
    </citation>
    <scope>IDENTIFICATION</scope>
</reference>
<dbReference type="GO" id="GO:0006364">
    <property type="term" value="P:rRNA processing"/>
    <property type="evidence" value="ECO:0007669"/>
    <property type="project" value="UniProtKB-KW"/>
</dbReference>
<dbReference type="InterPro" id="IPR048058">
    <property type="entry name" value="Rrp5_S1_rpt_hs11_sc8"/>
</dbReference>
<dbReference type="Pfam" id="PF23231">
    <property type="entry name" value="HAT_Syf1_CNRKL1_C"/>
    <property type="match status" value="1"/>
</dbReference>
<feature type="domain" description="S1 motif" evidence="14">
    <location>
        <begin position="527"/>
        <end position="596"/>
    </location>
</feature>
<keyword evidence="4" id="KW-0597">Phosphoprotein</keyword>
<dbReference type="CDD" id="cd05695">
    <property type="entry name" value="S1_Rrp5_repeat_hs3"/>
    <property type="match status" value="1"/>
</dbReference>
<proteinExistence type="predicted"/>
<comment type="subunit">
    <text evidence="10">Interacts with NF-kappa-B p50/NFKB1 and NF-kappa-B p65/RELA.</text>
</comment>
<evidence type="ECO:0000256" key="11">
    <source>
        <dbReference type="ARBA" id="ARBA00067510"/>
    </source>
</evidence>
<accession>A0A8C9NNW8</accession>
<dbReference type="FunFam" id="2.40.50.140:FF:000175">
    <property type="entry name" value="Programmed cell death 11"/>
    <property type="match status" value="1"/>
</dbReference>
<dbReference type="CDD" id="cd05696">
    <property type="entry name" value="S1_Rrp5_repeat_hs4"/>
    <property type="match status" value="1"/>
</dbReference>
<protein>
    <recommendedName>
        <fullName evidence="11">Protein RRP5 homolog</fullName>
    </recommendedName>
    <alternativeName>
        <fullName evidence="12">Programmed cell death protein 11</fullName>
    </alternativeName>
</protein>
<keyword evidence="8" id="KW-0539">Nucleus</keyword>
<evidence type="ECO:0000256" key="4">
    <source>
        <dbReference type="ARBA" id="ARBA00022553"/>
    </source>
</evidence>
<dbReference type="SUPFAM" id="SSF48452">
    <property type="entry name" value="TPR-like"/>
    <property type="match status" value="1"/>
</dbReference>
<feature type="domain" description="S1 motif" evidence="14">
    <location>
        <begin position="350"/>
        <end position="421"/>
    </location>
</feature>
<dbReference type="SMART" id="SM00386">
    <property type="entry name" value="HAT"/>
    <property type="match status" value="5"/>
</dbReference>
<dbReference type="FunFam" id="2.40.50.140:FF:000103">
    <property type="entry name" value="protein RRP5 homolog"/>
    <property type="match status" value="2"/>
</dbReference>
<keyword evidence="7" id="KW-0007">Acetylation</keyword>
<evidence type="ECO:0000256" key="12">
    <source>
        <dbReference type="ARBA" id="ARBA00080810"/>
    </source>
</evidence>
<dbReference type="InterPro" id="IPR012340">
    <property type="entry name" value="NA-bd_OB-fold"/>
</dbReference>
<evidence type="ECO:0000256" key="13">
    <source>
        <dbReference type="SAM" id="MobiDB-lite"/>
    </source>
</evidence>
<keyword evidence="2" id="KW-1017">Isopeptide bond</keyword>
<feature type="domain" description="S1 motif" evidence="14">
    <location>
        <begin position="74"/>
        <end position="162"/>
    </location>
</feature>
<dbReference type="PROSITE" id="PS50126">
    <property type="entry name" value="S1"/>
    <property type="match status" value="10"/>
</dbReference>
<dbReference type="Pfam" id="PF00575">
    <property type="entry name" value="S1"/>
    <property type="match status" value="3"/>
</dbReference>
<dbReference type="CDD" id="cd05704">
    <property type="entry name" value="S1_Rrp5_repeat_hs13"/>
    <property type="match status" value="1"/>
</dbReference>
<comment type="subcellular location">
    <subcellularLocation>
        <location evidence="1">Nucleus</location>
        <location evidence="1">Nucleolus</location>
    </subcellularLocation>
</comment>
<keyword evidence="5" id="KW-0677">Repeat</keyword>
<dbReference type="FunFam" id="2.40.50.140:FF:000200">
    <property type="entry name" value="Programmed cell death 11"/>
    <property type="match status" value="1"/>
</dbReference>
<evidence type="ECO:0000256" key="1">
    <source>
        <dbReference type="ARBA" id="ARBA00004604"/>
    </source>
</evidence>
<dbReference type="Pfam" id="PF23459">
    <property type="entry name" value="S1_RRP5"/>
    <property type="match status" value="6"/>
</dbReference>
<feature type="region of interest" description="Disordered" evidence="13">
    <location>
        <begin position="1"/>
        <end position="31"/>
    </location>
</feature>
<evidence type="ECO:0000256" key="5">
    <source>
        <dbReference type="ARBA" id="ARBA00022737"/>
    </source>
</evidence>
<dbReference type="InterPro" id="IPR045209">
    <property type="entry name" value="Rrp5"/>
</dbReference>
<feature type="domain" description="S1 motif" evidence="14">
    <location>
        <begin position="438"/>
        <end position="507"/>
    </location>
</feature>
<dbReference type="CDD" id="cd05698">
    <property type="entry name" value="S1_Rrp5_repeat_hs6_sc5"/>
    <property type="match status" value="1"/>
</dbReference>
<dbReference type="GeneTree" id="ENSGT00390000012228"/>
<comment type="function">
    <text evidence="9">Essential for the generation of mature 18S rRNA, specifically necessary for cleavages at sites A0, 1 and 2 of the 47S precursor. Directly interacts with U3 snoRNA.</text>
</comment>
<keyword evidence="3" id="KW-0698">rRNA processing</keyword>
<evidence type="ECO:0000256" key="2">
    <source>
        <dbReference type="ARBA" id="ARBA00022499"/>
    </source>
</evidence>
<dbReference type="GO" id="GO:0032040">
    <property type="term" value="C:small-subunit processome"/>
    <property type="evidence" value="ECO:0007669"/>
    <property type="project" value="TreeGrafter"/>
</dbReference>
<sequence>MASMEENFPRGGIQKKPAEGKTPKPKSERDNLFDLPNTSVIQYKTYLLIPLLSVTCQDTHSVLFFLLSQALCEGMLLLGCIKEVSDYELAISLPNGLSGFVPVTQISDAYSNLLSKQVAQGEVLEELNSLPDLFSPGTLVRCIVTSIEKSDDGRRSIKLSIDPKQVNKGLNSTALAAGMLLSGSVLSVEDHGYLIDIGVPGTHAFLPHQKAKNYIKAAKKGQNLNCLIVEVKSEGRVVCLSIDRSEVAASIATERHNWALSNLLPGLVVKARVQKVAPLGMKLTFLSYFTGIVDFMHMDPEKSMSYSPDQVVKACVLSVHPTSRAVRLTLLPPFLHAGGAPRQLPGQRMGAVLEEATVKAFYKQFGAIFELDDGTLAFARVSHLSKTRKSFKPGAFKEGCKHKCRIIDYSLMDEMCIVSLKNQIIEARFLQYQDIHTGDVVQGKVLSLKPIGMQVKVADGIRGLVPSLHLSDVILKQPEKKFNIGDELKCRVLECNPGGKKLILTLKKSLIQSKLPVLTNYEDAKPGLITHGFVVCAREFGCIVKFYNDVKGLVPKNELGSEPISCPDKVFYEGQVLKVMVLKCEPQQERLLLSFRLSSTSGPEDKQKCTPKEKKEMKINAGESFWRYQLIVDVKILKKKDNGLEVSILEDEDNVVAWIPILHLSDFVATSKLLWHCLQEGDVLPRVMYLSDKGEHIILSRKSAVISAVQEEQVVRSFSEIQPGMLLTGYVRNVMPFGVFVEFPFGVTGLAPKVSMSDKFVTDTKDHFVVGQTVIAKVMSIDEEKQRVLLNLKVSECSSGDSAAESFGLLNQYFKELKEIRDLSSICELVPGKRVHLVVQDVREDGSALFSGSSFTGLTVTATRYHLGDKNIGPGEKRKALVLHVDALTSEVFVSLREELLKQRPQRLINKFQGGLFPLLELWEHFAIASLPETGQLAAVPIACHLNDTFRFDSEKLRVGQTIFATLKAVKENKHGVLLAVQGPAKKNVFVRVRNESETALEEMLPAVKHSLSPGDVVTGTVKSVKPTHVTVAIDDKLTGSIHASRILDEVPIGSFPTSTLKAGQKVTARVIGGRDVNTHRWENMDMYNMLKHWLEVEVAPDIRGRVPHLLLSLNTKVLKHPEKSFRSGQAISATVTGTDATETSLCLSLTGIQSLEQDTISVGMVTKVTPHVGLTIALPGGKAGKVSLFHLNDTYTENPLGNFKVGKIVRCYILSNENGKIQLSLRQSRLNPKITSKVEDIEITSIKDVKKGQLVRGYVKSITPSGHFVSFSKQVRKPGEAPRLQVSMGFTWDEDNAMDIPVLDQKEESSDSEEEEDVQSKLKKRTKKEKELEKQKKEKELCKVEAALMDPSRQPQSADDFDRLVLGSPNSSILWLQYMAFHLQATEIEKARAVAERALKTISFREEQEKLNVWVALLNLENMYGTEETLMKVFERAVQYNEPLKVFQHLCDIYASSEKYKQAEELYHTMLKRFRQEKSVWLKYASFLLKQGQAEATHRLLERALKALPTKEHVDVISRFAQLEFHSGDTEHAKALFESTLSSYPKRTDIWSIYMDIMIKHGTQKEVRDIFERVIHLSLAPKKMKFFFKRYLDYEKKFGTAESVLAVKRAALEYVETKSSLADT</sequence>
<feature type="domain" description="S1 motif" evidence="14">
    <location>
        <begin position="724"/>
        <end position="793"/>
    </location>
</feature>
<dbReference type="CDD" id="cd04461">
    <property type="entry name" value="S1_Rrp5_repeat_hs8_sc7"/>
    <property type="match status" value="1"/>
</dbReference>
<evidence type="ECO:0000259" key="14">
    <source>
        <dbReference type="PROSITE" id="PS50126"/>
    </source>
</evidence>
<evidence type="ECO:0000313" key="15">
    <source>
        <dbReference type="Ensembl" id="ENSSCAP00000022903.1"/>
    </source>
</evidence>
<dbReference type="InterPro" id="IPR057302">
    <property type="entry name" value="Rrp5_S1"/>
</dbReference>
<dbReference type="InterPro" id="IPR003029">
    <property type="entry name" value="S1_domain"/>
</dbReference>
<keyword evidence="6" id="KW-0832">Ubl conjugation</keyword>
<dbReference type="InterPro" id="IPR048059">
    <property type="entry name" value="Rrp5_S1_rpt_hs1_sc1"/>
</dbReference>
<keyword evidence="16" id="KW-1185">Reference proteome</keyword>
<evidence type="ECO:0000313" key="16">
    <source>
        <dbReference type="Proteomes" id="UP000694409"/>
    </source>
</evidence>
<feature type="compositionally biased region" description="Basic and acidic residues" evidence="13">
    <location>
        <begin position="16"/>
        <end position="31"/>
    </location>
</feature>